<dbReference type="Proteomes" id="UP000446866">
    <property type="component" value="Unassembled WGS sequence"/>
</dbReference>
<protein>
    <submittedName>
        <fullName evidence="1">Uncharacterized protein</fullName>
    </submittedName>
</protein>
<dbReference type="RefSeq" id="WP_160201533.1">
    <property type="nucleotide sequence ID" value="NZ_QXWK01000010.1"/>
</dbReference>
<accession>A0A845QJH9</accession>
<comment type="caution">
    <text evidence="1">The sequence shown here is derived from an EMBL/GenBank/DDBJ whole genome shotgun (WGS) entry which is preliminary data.</text>
</comment>
<reference evidence="1 2" key="1">
    <citation type="submission" date="2018-08" db="EMBL/GenBank/DDBJ databases">
        <title>Murine metabolic-syndrome-specific gut microbial biobank.</title>
        <authorList>
            <person name="Liu C."/>
        </authorList>
    </citation>
    <scope>NUCLEOTIDE SEQUENCE [LARGE SCALE GENOMIC DNA]</scope>
    <source>
        <strain evidence="1 2">28</strain>
    </source>
</reference>
<sequence>MKRKFSKWSGLIKGLLLPAVAVCVLLCFATAFNSLDSGRNQESLEQLQEAIRRNCVACYAAEGAYPPSLEYLKEHYGVQIDEERYTVHYMVIADNLMPDITVLENDQ</sequence>
<proteinExistence type="predicted"/>
<organism evidence="1 2">
    <name type="scientific">Anaerotruncus colihominis</name>
    <dbReference type="NCBI Taxonomy" id="169435"/>
    <lineage>
        <taxon>Bacteria</taxon>
        <taxon>Bacillati</taxon>
        <taxon>Bacillota</taxon>
        <taxon>Clostridia</taxon>
        <taxon>Eubacteriales</taxon>
        <taxon>Oscillospiraceae</taxon>
        <taxon>Anaerotruncus</taxon>
    </lineage>
</organism>
<evidence type="ECO:0000313" key="2">
    <source>
        <dbReference type="Proteomes" id="UP000446866"/>
    </source>
</evidence>
<keyword evidence="2" id="KW-1185">Reference proteome</keyword>
<dbReference type="AlphaFoldDB" id="A0A845QJH9"/>
<gene>
    <name evidence="1" type="ORF">D0435_06250</name>
</gene>
<dbReference type="EMBL" id="QXWK01000010">
    <property type="protein sequence ID" value="NBH61251.1"/>
    <property type="molecule type" value="Genomic_DNA"/>
</dbReference>
<name>A0A845QJH9_9FIRM</name>
<evidence type="ECO:0000313" key="1">
    <source>
        <dbReference type="EMBL" id="NBH61251.1"/>
    </source>
</evidence>